<dbReference type="InterPro" id="IPR050858">
    <property type="entry name" value="Mal-CoA-ACP_Trans/PKS_FabD"/>
</dbReference>
<gene>
    <name evidence="6" type="ORF">EJP77_06075</name>
</gene>
<feature type="domain" description="Malonyl-CoA:ACP transacylase (MAT)" evidence="5">
    <location>
        <begin position="6"/>
        <end position="333"/>
    </location>
</feature>
<evidence type="ECO:0000256" key="1">
    <source>
        <dbReference type="ARBA" id="ARBA00013258"/>
    </source>
</evidence>
<proteinExistence type="predicted"/>
<dbReference type="Proteomes" id="UP000272464">
    <property type="component" value="Unassembled WGS sequence"/>
</dbReference>
<evidence type="ECO:0000256" key="4">
    <source>
        <dbReference type="ARBA" id="ARBA00048462"/>
    </source>
</evidence>
<dbReference type="SUPFAM" id="SSF55048">
    <property type="entry name" value="Probable ACP-binding domain of malonyl-CoA ACP transacylase"/>
    <property type="match status" value="1"/>
</dbReference>
<dbReference type="SUPFAM" id="SSF52151">
    <property type="entry name" value="FabD/lysophospholipase-like"/>
    <property type="match status" value="1"/>
</dbReference>
<comment type="catalytic activity">
    <reaction evidence="4">
        <text>holo-[ACP] + malonyl-CoA = malonyl-[ACP] + CoA</text>
        <dbReference type="Rhea" id="RHEA:41792"/>
        <dbReference type="Rhea" id="RHEA-COMP:9623"/>
        <dbReference type="Rhea" id="RHEA-COMP:9685"/>
        <dbReference type="ChEBI" id="CHEBI:57287"/>
        <dbReference type="ChEBI" id="CHEBI:57384"/>
        <dbReference type="ChEBI" id="CHEBI:64479"/>
        <dbReference type="ChEBI" id="CHEBI:78449"/>
        <dbReference type="EC" id="2.3.1.39"/>
    </reaction>
</comment>
<dbReference type="RefSeq" id="WP_127198224.1">
    <property type="nucleotide sequence ID" value="NZ_RZNX01000001.1"/>
</dbReference>
<dbReference type="AlphaFoldDB" id="A0A3S1DAK3"/>
<protein>
    <recommendedName>
        <fullName evidence="1">[acyl-carrier-protein] S-malonyltransferase</fullName>
        <ecNumber evidence="1">2.3.1.39</ecNumber>
    </recommendedName>
</protein>
<keyword evidence="2 6" id="KW-0808">Transferase</keyword>
<evidence type="ECO:0000256" key="2">
    <source>
        <dbReference type="ARBA" id="ARBA00022679"/>
    </source>
</evidence>
<organism evidence="6 7">
    <name type="scientific">Paenibacillus zeisoli</name>
    <dbReference type="NCBI Taxonomy" id="2496267"/>
    <lineage>
        <taxon>Bacteria</taxon>
        <taxon>Bacillati</taxon>
        <taxon>Bacillota</taxon>
        <taxon>Bacilli</taxon>
        <taxon>Bacillales</taxon>
        <taxon>Paenibacillaceae</taxon>
        <taxon>Paenibacillus</taxon>
    </lineage>
</organism>
<comment type="caution">
    <text evidence="6">The sequence shown here is derived from an EMBL/GenBank/DDBJ whole genome shotgun (WGS) entry which is preliminary data.</text>
</comment>
<dbReference type="Gene3D" id="3.40.366.10">
    <property type="entry name" value="Malonyl-Coenzyme A Acyl Carrier Protein, domain 2"/>
    <property type="match status" value="1"/>
</dbReference>
<dbReference type="InterPro" id="IPR014043">
    <property type="entry name" value="Acyl_transferase_dom"/>
</dbReference>
<evidence type="ECO:0000313" key="7">
    <source>
        <dbReference type="Proteomes" id="UP000272464"/>
    </source>
</evidence>
<keyword evidence="3 6" id="KW-0012">Acyltransferase</keyword>
<name>A0A3S1DAK3_9BACL</name>
<reference evidence="6 7" key="1">
    <citation type="submission" date="2018-12" db="EMBL/GenBank/DDBJ databases">
        <authorList>
            <person name="Sun L."/>
            <person name="Chen Z."/>
        </authorList>
    </citation>
    <scope>NUCLEOTIDE SEQUENCE [LARGE SCALE GENOMIC DNA]</scope>
    <source>
        <strain evidence="6 7">3-5-3</strain>
    </source>
</reference>
<dbReference type="InterPro" id="IPR016035">
    <property type="entry name" value="Acyl_Trfase/lysoPLipase"/>
</dbReference>
<keyword evidence="7" id="KW-1185">Reference proteome</keyword>
<evidence type="ECO:0000256" key="3">
    <source>
        <dbReference type="ARBA" id="ARBA00023315"/>
    </source>
</evidence>
<dbReference type="SMART" id="SM00827">
    <property type="entry name" value="PKS_AT"/>
    <property type="match status" value="1"/>
</dbReference>
<dbReference type="InterPro" id="IPR001227">
    <property type="entry name" value="Ac_transferase_dom_sf"/>
</dbReference>
<dbReference type="GO" id="GO:0004314">
    <property type="term" value="F:[acyl-carrier-protein] S-malonyltransferase activity"/>
    <property type="evidence" value="ECO:0007669"/>
    <property type="project" value="UniProtKB-EC"/>
</dbReference>
<dbReference type="OrthoDB" id="9805460at2"/>
<dbReference type="PANTHER" id="PTHR42681:SF1">
    <property type="entry name" value="MALONYL-COA-ACYL CARRIER PROTEIN TRANSACYLASE, MITOCHONDRIAL"/>
    <property type="match status" value="1"/>
</dbReference>
<dbReference type="EC" id="2.3.1.39" evidence="1"/>
<evidence type="ECO:0000259" key="5">
    <source>
        <dbReference type="SMART" id="SM00827"/>
    </source>
</evidence>
<dbReference type="Gene3D" id="3.30.70.250">
    <property type="entry name" value="Malonyl-CoA ACP transacylase, ACP-binding"/>
    <property type="match status" value="1"/>
</dbReference>
<sequence>MKIALMFPGSGTQYAGMGQSWHETYPIVRETFDEASERMGFSIYDVCTSEKLQHDMDLVTAQAAIFVCSVAAYRVYMQEVGITPHLSAGHSLGEYAALVSAEAIRYIDALDLVCLRSKLMIETADHTESGVIACKQLPIQITRREVMNWNHNYPDRSVDLACYNAQDQAVISGCRPDTEQLAAILEGLGGRAIPLSIQAPIHSRLLHGAVAPFRAQLARTPIQVPRWPVISNVTAKPYTDEESIVTGLAMQLTQPVQWLDTMLYMQSRGISHALELGPKSTLSTLTKRSARNIRTYALDKADDLPKIQALQYSTGDLLGKCLAHAVSCRNRNEDTKQYSSEVAETFHKLAELANAHAEHSAGSLSEQGDELKTAIELLLQIMKGKKVPEDEQLRRLNRLYAEGCEAASGIRDLAKSY</sequence>
<dbReference type="GO" id="GO:0006633">
    <property type="term" value="P:fatty acid biosynthetic process"/>
    <property type="evidence" value="ECO:0007669"/>
    <property type="project" value="TreeGrafter"/>
</dbReference>
<dbReference type="Pfam" id="PF00698">
    <property type="entry name" value="Acyl_transf_1"/>
    <property type="match status" value="1"/>
</dbReference>
<dbReference type="InterPro" id="IPR016036">
    <property type="entry name" value="Malonyl_transacylase_ACP-bd"/>
</dbReference>
<dbReference type="PANTHER" id="PTHR42681">
    <property type="entry name" value="MALONYL-COA-ACYL CARRIER PROTEIN TRANSACYLASE, MITOCHONDRIAL"/>
    <property type="match status" value="1"/>
</dbReference>
<evidence type="ECO:0000313" key="6">
    <source>
        <dbReference type="EMBL" id="RUT36535.1"/>
    </source>
</evidence>
<accession>A0A3S1DAK3</accession>
<dbReference type="EMBL" id="RZNX01000001">
    <property type="protein sequence ID" value="RUT36535.1"/>
    <property type="molecule type" value="Genomic_DNA"/>
</dbReference>